<feature type="compositionally biased region" description="Low complexity" evidence="3">
    <location>
        <begin position="25"/>
        <end position="45"/>
    </location>
</feature>
<dbReference type="GO" id="GO:0009055">
    <property type="term" value="F:electron transfer activity"/>
    <property type="evidence" value="ECO:0007669"/>
    <property type="project" value="InterPro"/>
</dbReference>
<dbReference type="SUPFAM" id="SSF49503">
    <property type="entry name" value="Cupredoxins"/>
    <property type="match status" value="1"/>
</dbReference>
<evidence type="ECO:0000259" key="4">
    <source>
        <dbReference type="Pfam" id="PF00127"/>
    </source>
</evidence>
<evidence type="ECO:0000256" key="1">
    <source>
        <dbReference type="ARBA" id="ARBA00022723"/>
    </source>
</evidence>
<dbReference type="GO" id="GO:0005507">
    <property type="term" value="F:copper ion binding"/>
    <property type="evidence" value="ECO:0007669"/>
    <property type="project" value="InterPro"/>
</dbReference>
<evidence type="ECO:0000313" key="5">
    <source>
        <dbReference type="EMBL" id="SEO69041.1"/>
    </source>
</evidence>
<sequence>MTETTNEPDENEYRRETTVTVPRRAVLAATGATTGMAFGMGTVAAHGERERGDCGESDGPDGGAADPTALDPVFGVASQRRNPCSGAASSDCFEEFPRPIRPSHEVEMQIGLPGPLVALAEQGGLSRRTTESINEEVADGRVTPGNLHNPETTVSIRRSGGETESLTVTEIAQVVRATTGFHFNPAGIAVAPGDIVVFSAETPDHAVAAFHERHGRQNRVPDGVGPIASPLIPVGGYWLYRFETPGVYDLYCPPHQVFGMVMRVVVHEGDGEVPSPSIENTGRPPQAENELATILGGLDPNVPSSLEVLQAEVLAPENVVEEGTVTWDAVLKAHRGQ</sequence>
<evidence type="ECO:0000256" key="3">
    <source>
        <dbReference type="SAM" id="MobiDB-lite"/>
    </source>
</evidence>
<keyword evidence="2" id="KW-0186">Copper</keyword>
<dbReference type="EMBL" id="FODV01000004">
    <property type="protein sequence ID" value="SEO69041.1"/>
    <property type="molecule type" value="Genomic_DNA"/>
</dbReference>
<reference evidence="6" key="1">
    <citation type="submission" date="2016-10" db="EMBL/GenBank/DDBJ databases">
        <authorList>
            <person name="Varghese N."/>
            <person name="Submissions S."/>
        </authorList>
    </citation>
    <scope>NUCLEOTIDE SEQUENCE [LARGE SCALE GENOMIC DNA]</scope>
    <source>
        <strain evidence="6">CGMCC 1.10121</strain>
    </source>
</reference>
<accession>A0A1H8RRE2</accession>
<dbReference type="Pfam" id="PF00127">
    <property type="entry name" value="Copper-bind"/>
    <property type="match status" value="1"/>
</dbReference>
<organism evidence="5 6">
    <name type="scientific">Halogranum amylolyticum</name>
    <dbReference type="NCBI Taxonomy" id="660520"/>
    <lineage>
        <taxon>Archaea</taxon>
        <taxon>Methanobacteriati</taxon>
        <taxon>Methanobacteriota</taxon>
        <taxon>Stenosarchaea group</taxon>
        <taxon>Halobacteria</taxon>
        <taxon>Halobacteriales</taxon>
        <taxon>Haloferacaceae</taxon>
    </lineage>
</organism>
<feature type="region of interest" description="Disordered" evidence="3">
    <location>
        <begin position="1"/>
        <end position="70"/>
    </location>
</feature>
<dbReference type="OrthoDB" id="186995at2157"/>
<dbReference type="InterPro" id="IPR000923">
    <property type="entry name" value="BlueCu_1"/>
</dbReference>
<keyword evidence="6" id="KW-1185">Reference proteome</keyword>
<dbReference type="Proteomes" id="UP000199126">
    <property type="component" value="Unassembled WGS sequence"/>
</dbReference>
<name>A0A1H8RRE2_9EURY</name>
<evidence type="ECO:0000313" key="6">
    <source>
        <dbReference type="Proteomes" id="UP000199126"/>
    </source>
</evidence>
<dbReference type="AlphaFoldDB" id="A0A1H8RRE2"/>
<protein>
    <submittedName>
        <fullName evidence="5">Copper binding protein, plastocyanin/azurin family</fullName>
    </submittedName>
</protein>
<dbReference type="InterPro" id="IPR008972">
    <property type="entry name" value="Cupredoxin"/>
</dbReference>
<proteinExistence type="predicted"/>
<feature type="compositionally biased region" description="Acidic residues" evidence="3">
    <location>
        <begin position="1"/>
        <end position="10"/>
    </location>
</feature>
<dbReference type="RefSeq" id="WP_089823411.1">
    <property type="nucleotide sequence ID" value="NZ_FODV01000004.1"/>
</dbReference>
<gene>
    <name evidence="5" type="ORF">SAMN04487948_104194</name>
</gene>
<dbReference type="Gene3D" id="2.60.40.420">
    <property type="entry name" value="Cupredoxins - blue copper proteins"/>
    <property type="match status" value="1"/>
</dbReference>
<feature type="domain" description="Blue (type 1) copper" evidence="4">
    <location>
        <begin position="178"/>
        <end position="266"/>
    </location>
</feature>
<keyword evidence="1" id="KW-0479">Metal-binding</keyword>
<evidence type="ECO:0000256" key="2">
    <source>
        <dbReference type="ARBA" id="ARBA00023008"/>
    </source>
</evidence>